<dbReference type="OMA" id="SCTMTTT"/>
<gene>
    <name evidence="4" type="ORF">Esi_0252_0032</name>
</gene>
<keyword evidence="2 4" id="KW-0418">Kinase</keyword>
<feature type="domain" description="Carbohydrate kinase FGGY N-terminal" evidence="3">
    <location>
        <begin position="5"/>
        <end position="252"/>
    </location>
</feature>
<organism evidence="4 5">
    <name type="scientific">Ectocarpus siliculosus</name>
    <name type="common">Brown alga</name>
    <name type="synonym">Conferva siliculosa</name>
    <dbReference type="NCBI Taxonomy" id="2880"/>
    <lineage>
        <taxon>Eukaryota</taxon>
        <taxon>Sar</taxon>
        <taxon>Stramenopiles</taxon>
        <taxon>Ochrophyta</taxon>
        <taxon>PX clade</taxon>
        <taxon>Phaeophyceae</taxon>
        <taxon>Ectocarpales</taxon>
        <taxon>Ectocarpaceae</taxon>
        <taxon>Ectocarpus</taxon>
    </lineage>
</organism>
<dbReference type="EMBL" id="FN648434">
    <property type="protein sequence ID" value="CBJ31418.1"/>
    <property type="molecule type" value="Genomic_DNA"/>
</dbReference>
<keyword evidence="1" id="KW-0808">Transferase</keyword>
<sequence length="324" mass="34035">MGPPYVVGVDGGTEGIRAGVFDLDGNALAFSSCAYATQYPQPGWAEQDPDAWWKGLGEAVREAVSKSAVSAADIVSIGVDTTCCSVVALDANGRPLRPSLLWMDMRSAGCAEQVAETGDDALRVNSGGRGPVSAEWMIPKALWLKKNEPELFARAHYVCEYQDFINFRLTGRMVASVNNASIRWHYSTTHGWPVSLLEKLDLADLQGKWPQEVVALGSVVGGISAAAAQHLGLPEGIPVAQGGADAFVGMVGLGVVNSGEMALLTGSSHLHLGLTHDRHLHGPGMWGAYPDAVLPGLGVVEGGQTSTGSGIAWFRRLVSGACLT</sequence>
<dbReference type="OrthoDB" id="203824at2759"/>
<dbReference type="InParanoid" id="D7FTM7"/>
<dbReference type="GO" id="GO:0019321">
    <property type="term" value="P:pentose metabolic process"/>
    <property type="evidence" value="ECO:0007669"/>
    <property type="project" value="TreeGrafter"/>
</dbReference>
<dbReference type="PANTHER" id="PTHR43435">
    <property type="entry name" value="RIBULOKINASE"/>
    <property type="match status" value="1"/>
</dbReference>
<proteinExistence type="predicted"/>
<dbReference type="SUPFAM" id="SSF53067">
    <property type="entry name" value="Actin-like ATPase domain"/>
    <property type="match status" value="1"/>
</dbReference>
<dbReference type="PANTHER" id="PTHR43435:SF4">
    <property type="entry name" value="FGGY CARBOHYDRATE KINASE DOMAIN-CONTAINING PROTEIN"/>
    <property type="match status" value="1"/>
</dbReference>
<evidence type="ECO:0000256" key="1">
    <source>
        <dbReference type="ARBA" id="ARBA00022679"/>
    </source>
</evidence>
<keyword evidence="5" id="KW-1185">Reference proteome</keyword>
<reference evidence="4 5" key="1">
    <citation type="journal article" date="2010" name="Nature">
        <title>The Ectocarpus genome and the independent evolution of multicellularity in brown algae.</title>
        <authorList>
            <person name="Cock J.M."/>
            <person name="Sterck L."/>
            <person name="Rouze P."/>
            <person name="Scornet D."/>
            <person name="Allen A.E."/>
            <person name="Amoutzias G."/>
            <person name="Anthouard V."/>
            <person name="Artiguenave F."/>
            <person name="Aury J.M."/>
            <person name="Badger J.H."/>
            <person name="Beszteri B."/>
            <person name="Billiau K."/>
            <person name="Bonnet E."/>
            <person name="Bothwell J.H."/>
            <person name="Bowler C."/>
            <person name="Boyen C."/>
            <person name="Brownlee C."/>
            <person name="Carrano C.J."/>
            <person name="Charrier B."/>
            <person name="Cho G.Y."/>
            <person name="Coelho S.M."/>
            <person name="Collen J."/>
            <person name="Corre E."/>
            <person name="Da Silva C."/>
            <person name="Delage L."/>
            <person name="Delaroque N."/>
            <person name="Dittami S.M."/>
            <person name="Doulbeau S."/>
            <person name="Elias M."/>
            <person name="Farnham G."/>
            <person name="Gachon C.M."/>
            <person name="Gschloessl B."/>
            <person name="Heesch S."/>
            <person name="Jabbari K."/>
            <person name="Jubin C."/>
            <person name="Kawai H."/>
            <person name="Kimura K."/>
            <person name="Kloareg B."/>
            <person name="Kupper F.C."/>
            <person name="Lang D."/>
            <person name="Le Bail A."/>
            <person name="Leblanc C."/>
            <person name="Lerouge P."/>
            <person name="Lohr M."/>
            <person name="Lopez P.J."/>
            <person name="Martens C."/>
            <person name="Maumus F."/>
            <person name="Michel G."/>
            <person name="Miranda-Saavedra D."/>
            <person name="Morales J."/>
            <person name="Moreau H."/>
            <person name="Motomura T."/>
            <person name="Nagasato C."/>
            <person name="Napoli C.A."/>
            <person name="Nelson D.R."/>
            <person name="Nyvall-Collen P."/>
            <person name="Peters A.F."/>
            <person name="Pommier C."/>
            <person name="Potin P."/>
            <person name="Poulain J."/>
            <person name="Quesneville H."/>
            <person name="Read B."/>
            <person name="Rensing S.A."/>
            <person name="Ritter A."/>
            <person name="Rousvoal S."/>
            <person name="Samanta M."/>
            <person name="Samson G."/>
            <person name="Schroeder D.C."/>
            <person name="Segurens B."/>
            <person name="Strittmatter M."/>
            <person name="Tonon T."/>
            <person name="Tregear J.W."/>
            <person name="Valentin K."/>
            <person name="von Dassow P."/>
            <person name="Yamagishi T."/>
            <person name="Van de Peer Y."/>
            <person name="Wincker P."/>
        </authorList>
    </citation>
    <scope>NUCLEOTIDE SEQUENCE [LARGE SCALE GENOMIC DNA]</scope>
    <source>
        <strain evidence="5">Ec32 / CCAP1310/4</strain>
    </source>
</reference>
<name>D7FTM7_ECTSI</name>
<dbReference type="AlphaFoldDB" id="D7FTM7"/>
<dbReference type="GO" id="GO:0005737">
    <property type="term" value="C:cytoplasm"/>
    <property type="evidence" value="ECO:0007669"/>
    <property type="project" value="TreeGrafter"/>
</dbReference>
<evidence type="ECO:0000313" key="5">
    <source>
        <dbReference type="Proteomes" id="UP000002630"/>
    </source>
</evidence>
<dbReference type="eggNOG" id="KOG2517">
    <property type="taxonomic scope" value="Eukaryota"/>
</dbReference>
<evidence type="ECO:0000313" key="4">
    <source>
        <dbReference type="EMBL" id="CBJ31418.1"/>
    </source>
</evidence>
<dbReference type="STRING" id="2880.D7FTM7"/>
<dbReference type="Proteomes" id="UP000002630">
    <property type="component" value="Linkage Group LG16"/>
</dbReference>
<protein>
    <submittedName>
        <fullName evidence="4">Xylulose kinase</fullName>
    </submittedName>
</protein>
<evidence type="ECO:0000259" key="3">
    <source>
        <dbReference type="Pfam" id="PF00370"/>
    </source>
</evidence>
<accession>D7FTM7</accession>
<dbReference type="Gene3D" id="3.30.420.40">
    <property type="match status" value="1"/>
</dbReference>
<dbReference type="InterPro" id="IPR043129">
    <property type="entry name" value="ATPase_NBD"/>
</dbReference>
<dbReference type="InterPro" id="IPR018484">
    <property type="entry name" value="FGGY_N"/>
</dbReference>
<dbReference type="GO" id="GO:0019150">
    <property type="term" value="F:D-ribulokinase activity"/>
    <property type="evidence" value="ECO:0007669"/>
    <property type="project" value="TreeGrafter"/>
</dbReference>
<dbReference type="Pfam" id="PF00370">
    <property type="entry name" value="FGGY_N"/>
    <property type="match status" value="1"/>
</dbReference>
<dbReference type="EMBL" id="FN649741">
    <property type="protein sequence ID" value="CBJ31418.1"/>
    <property type="molecule type" value="Genomic_DNA"/>
</dbReference>
<evidence type="ECO:0000256" key="2">
    <source>
        <dbReference type="ARBA" id="ARBA00022777"/>
    </source>
</evidence>